<accession>A0A840P9Q0</accession>
<proteinExistence type="predicted"/>
<dbReference type="RefSeq" id="WP_185051515.1">
    <property type="nucleotide sequence ID" value="NZ_BAABIX010000007.1"/>
</dbReference>
<keyword evidence="3" id="KW-1185">Reference proteome</keyword>
<organism evidence="2 3">
    <name type="scientific">Thermocatellispora tengchongensis</name>
    <dbReference type="NCBI Taxonomy" id="1073253"/>
    <lineage>
        <taxon>Bacteria</taxon>
        <taxon>Bacillati</taxon>
        <taxon>Actinomycetota</taxon>
        <taxon>Actinomycetes</taxon>
        <taxon>Streptosporangiales</taxon>
        <taxon>Streptosporangiaceae</taxon>
        <taxon>Thermocatellispora</taxon>
    </lineage>
</organism>
<feature type="compositionally biased region" description="Polar residues" evidence="1">
    <location>
        <begin position="207"/>
        <end position="221"/>
    </location>
</feature>
<evidence type="ECO:0000256" key="1">
    <source>
        <dbReference type="SAM" id="MobiDB-lite"/>
    </source>
</evidence>
<gene>
    <name evidence="2" type="ORF">HNP84_004375</name>
</gene>
<name>A0A840P9Q0_9ACTN</name>
<reference evidence="2 3" key="1">
    <citation type="submission" date="2020-08" db="EMBL/GenBank/DDBJ databases">
        <title>Genomic Encyclopedia of Type Strains, Phase IV (KMG-IV): sequencing the most valuable type-strain genomes for metagenomic binning, comparative biology and taxonomic classification.</title>
        <authorList>
            <person name="Goeker M."/>
        </authorList>
    </citation>
    <scope>NUCLEOTIDE SEQUENCE [LARGE SCALE GENOMIC DNA]</scope>
    <source>
        <strain evidence="2 3">DSM 45615</strain>
    </source>
</reference>
<dbReference type="EMBL" id="JACHGN010000008">
    <property type="protein sequence ID" value="MBB5134643.1"/>
    <property type="molecule type" value="Genomic_DNA"/>
</dbReference>
<sequence length="232" mass="24254">MHAGATPRLLGAVAGAFIPPLIAVAGPFHRLRAGAGVLVAVLAPATTYSGLTVTDLVARGRVVFFAAIPAPWNAPEEEPPPSRSRPRGPQVKVTPAELACTLDGCDADIRIVSTGRVPLKIGEIGFEDGNGKHFEIDRSCVGMVLRKGEECAFTLAYTTPPASGETVHAQLVIHQSVIDPPLPSYVDVTATGAPSPPSDLSPDVEQEPQQPTDEPISNSSLEDPPSDGLVFE</sequence>
<dbReference type="Proteomes" id="UP000578449">
    <property type="component" value="Unassembled WGS sequence"/>
</dbReference>
<dbReference type="AlphaFoldDB" id="A0A840P9Q0"/>
<protein>
    <submittedName>
        <fullName evidence="2">Uncharacterized protein</fullName>
    </submittedName>
</protein>
<comment type="caution">
    <text evidence="2">The sequence shown here is derived from an EMBL/GenBank/DDBJ whole genome shotgun (WGS) entry which is preliminary data.</text>
</comment>
<feature type="region of interest" description="Disordered" evidence="1">
    <location>
        <begin position="185"/>
        <end position="232"/>
    </location>
</feature>
<evidence type="ECO:0000313" key="2">
    <source>
        <dbReference type="EMBL" id="MBB5134643.1"/>
    </source>
</evidence>
<evidence type="ECO:0000313" key="3">
    <source>
        <dbReference type="Proteomes" id="UP000578449"/>
    </source>
</evidence>